<dbReference type="EMBL" id="LFJN01000018">
    <property type="protein sequence ID" value="KPI38501.1"/>
    <property type="molecule type" value="Genomic_DNA"/>
</dbReference>
<dbReference type="PANTHER" id="PTHR43302">
    <property type="entry name" value="TRANSPORTER ARSB-RELATED"/>
    <property type="match status" value="1"/>
</dbReference>
<evidence type="ECO:0000256" key="8">
    <source>
        <dbReference type="SAM" id="Phobius"/>
    </source>
</evidence>
<keyword evidence="4 8" id="KW-0812">Transmembrane</keyword>
<dbReference type="OrthoDB" id="442352at2759"/>
<feature type="transmembrane region" description="Helical" evidence="8">
    <location>
        <begin position="274"/>
        <end position="295"/>
    </location>
</feature>
<protein>
    <recommendedName>
        <fullName evidence="9">Citrate transporter-like domain-containing protein</fullName>
    </recommendedName>
</protein>
<keyword evidence="5 8" id="KW-1133">Transmembrane helix</keyword>
<evidence type="ECO:0000313" key="11">
    <source>
        <dbReference type="Proteomes" id="UP000038010"/>
    </source>
</evidence>
<feature type="compositionally biased region" description="Polar residues" evidence="7">
    <location>
        <begin position="352"/>
        <end position="385"/>
    </location>
</feature>
<dbReference type="GeneID" id="28736084"/>
<feature type="transmembrane region" description="Helical" evidence="8">
    <location>
        <begin position="476"/>
        <end position="505"/>
    </location>
</feature>
<feature type="transmembrane region" description="Helical" evidence="8">
    <location>
        <begin position="576"/>
        <end position="597"/>
    </location>
</feature>
<evidence type="ECO:0000313" key="10">
    <source>
        <dbReference type="EMBL" id="KPI38501.1"/>
    </source>
</evidence>
<dbReference type="GO" id="GO:0055085">
    <property type="term" value="P:transmembrane transport"/>
    <property type="evidence" value="ECO:0007669"/>
    <property type="project" value="InterPro"/>
</dbReference>
<gene>
    <name evidence="10" type="ORF">AB675_4090</name>
</gene>
<feature type="transmembrane region" description="Helical" evidence="8">
    <location>
        <begin position="15"/>
        <end position="39"/>
    </location>
</feature>
<evidence type="ECO:0000256" key="4">
    <source>
        <dbReference type="ARBA" id="ARBA00022692"/>
    </source>
</evidence>
<dbReference type="PANTHER" id="PTHR43302:SF5">
    <property type="entry name" value="TRANSPORTER ARSB-RELATED"/>
    <property type="match status" value="1"/>
</dbReference>
<name>A0A0N0NKS9_9EURO</name>
<keyword evidence="3" id="KW-1003">Cell membrane</keyword>
<evidence type="ECO:0000256" key="2">
    <source>
        <dbReference type="ARBA" id="ARBA00022448"/>
    </source>
</evidence>
<feature type="region of interest" description="Disordered" evidence="7">
    <location>
        <begin position="334"/>
        <end position="412"/>
    </location>
</feature>
<feature type="transmembrane region" description="Helical" evidence="8">
    <location>
        <begin position="525"/>
        <end position="555"/>
    </location>
</feature>
<comment type="subcellular location">
    <subcellularLocation>
        <location evidence="1">Cell membrane</location>
        <topology evidence="1">Multi-pass membrane protein</topology>
    </subcellularLocation>
</comment>
<evidence type="ECO:0000259" key="9">
    <source>
        <dbReference type="Pfam" id="PF03600"/>
    </source>
</evidence>
<organism evidence="10 11">
    <name type="scientific">Cyphellophora attinorum</name>
    <dbReference type="NCBI Taxonomy" id="1664694"/>
    <lineage>
        <taxon>Eukaryota</taxon>
        <taxon>Fungi</taxon>
        <taxon>Dikarya</taxon>
        <taxon>Ascomycota</taxon>
        <taxon>Pezizomycotina</taxon>
        <taxon>Eurotiomycetes</taxon>
        <taxon>Chaetothyriomycetidae</taxon>
        <taxon>Chaetothyriales</taxon>
        <taxon>Cyphellophoraceae</taxon>
        <taxon>Cyphellophora</taxon>
    </lineage>
</organism>
<evidence type="ECO:0000256" key="5">
    <source>
        <dbReference type="ARBA" id="ARBA00022989"/>
    </source>
</evidence>
<evidence type="ECO:0000256" key="6">
    <source>
        <dbReference type="ARBA" id="ARBA00023136"/>
    </source>
</evidence>
<proteinExistence type="predicted"/>
<accession>A0A0N0NKS9</accession>
<feature type="domain" description="Citrate transporter-like" evidence="9">
    <location>
        <begin position="77"/>
        <end position="308"/>
    </location>
</feature>
<feature type="transmembrane region" description="Helical" evidence="8">
    <location>
        <begin position="109"/>
        <end position="135"/>
    </location>
</feature>
<comment type="caution">
    <text evidence="10">The sequence shown here is derived from an EMBL/GenBank/DDBJ whole genome shotgun (WGS) entry which is preliminary data.</text>
</comment>
<feature type="transmembrane region" description="Helical" evidence="8">
    <location>
        <begin position="301"/>
        <end position="318"/>
    </location>
</feature>
<dbReference type="GO" id="GO:0005886">
    <property type="term" value="C:plasma membrane"/>
    <property type="evidence" value="ECO:0007669"/>
    <property type="project" value="UniProtKB-SubCell"/>
</dbReference>
<dbReference type="STRING" id="1664694.A0A0N0NKS9"/>
<reference evidence="10 11" key="1">
    <citation type="submission" date="2015-06" db="EMBL/GenBank/DDBJ databases">
        <title>Draft genome of the ant-associated black yeast Phialophora attae CBS 131958.</title>
        <authorList>
            <person name="Moreno L.F."/>
            <person name="Stielow B.J."/>
            <person name="de Hoog S."/>
            <person name="Vicente V.A."/>
            <person name="Weiss V.A."/>
            <person name="de Vries M."/>
            <person name="Cruz L.M."/>
            <person name="Souza E.M."/>
        </authorList>
    </citation>
    <scope>NUCLEOTIDE SEQUENCE [LARGE SCALE GENOMIC DNA]</scope>
    <source>
        <strain evidence="10 11">CBS 131958</strain>
    </source>
</reference>
<dbReference type="Proteomes" id="UP000038010">
    <property type="component" value="Unassembled WGS sequence"/>
</dbReference>
<evidence type="ECO:0000256" key="3">
    <source>
        <dbReference type="ARBA" id="ARBA00022475"/>
    </source>
</evidence>
<feature type="transmembrane region" description="Helical" evidence="8">
    <location>
        <begin position="229"/>
        <end position="249"/>
    </location>
</feature>
<evidence type="ECO:0000256" key="7">
    <source>
        <dbReference type="SAM" id="MobiDB-lite"/>
    </source>
</evidence>
<keyword evidence="11" id="KW-1185">Reference proteome</keyword>
<sequence>MADINQEHLNGHSGLILAVFCMVSFFVIFPIQIPLLGFLQRPLLKALVRCRIIGEPERKVLSEQRLHFTLSLLTAPLIGVLLLLATTTINGSTIRLGIVGDENVKPYEVLVLFISLAYISIALDGTGALEAIAFWVSKQGGSSGRLLFFYLYAFFFLVGCIVGNDPLILSGTPFLAYLTSSTGLEPTAWIFSEFMAANTASAVLVSSNPTNILIAGSFNLNFLTGFTKWTILPTIIPAVLNYPIVYAMFHKRIPKKLTPLTEDPWVKLRDRTGAIFLSVLMVVTVVVLVGTSFVPGHAVEVWMVTAPAGILAFTFNLLRDSLYQKTLERYRDTQKNDAAAEMQPVARHDSRTSSNYPTRRQLSRTASSHNSIANDSRKPPSSTAPATEKADTANQQPSTQDEETLHDVPKTPGTLTHLLSSMTYRFPSTTLTLHRLPIPLLPFAMCEFILVRGLSQRGWVRVFAIGFARACAPSPLAAIMFMAFISAAFLCPLAGTNIGATILLVEVLRSPQFMESEAVLRDPRVLWGSVYAVAMGSNLGAFSYTFAGSLAGLLWRGLLSDKGVVVSARKFAMVNFIPLVMQTTVAGLVIWGEVYWFTPPDSI</sequence>
<keyword evidence="2" id="KW-0813">Transport</keyword>
<dbReference type="AlphaFoldDB" id="A0A0N0NKS9"/>
<dbReference type="VEuPathDB" id="FungiDB:AB675_4090"/>
<keyword evidence="6 8" id="KW-0472">Membrane</keyword>
<dbReference type="InterPro" id="IPR004680">
    <property type="entry name" value="Cit_transptr-like_dom"/>
</dbReference>
<dbReference type="Pfam" id="PF03600">
    <property type="entry name" value="CitMHS"/>
    <property type="match status" value="1"/>
</dbReference>
<feature type="transmembrane region" description="Helical" evidence="8">
    <location>
        <begin position="68"/>
        <end position="89"/>
    </location>
</feature>
<evidence type="ECO:0000256" key="1">
    <source>
        <dbReference type="ARBA" id="ARBA00004651"/>
    </source>
</evidence>
<dbReference type="RefSeq" id="XP_017998464.1">
    <property type="nucleotide sequence ID" value="XM_018144204.1"/>
</dbReference>
<feature type="transmembrane region" description="Helical" evidence="8">
    <location>
        <begin position="147"/>
        <end position="169"/>
    </location>
</feature>